<dbReference type="Proteomes" id="UP001165565">
    <property type="component" value="Unassembled WGS sequence"/>
</dbReference>
<dbReference type="Gene3D" id="2.40.128.130">
    <property type="entry name" value="Autotransporter beta-domain"/>
    <property type="match status" value="1"/>
</dbReference>
<evidence type="ECO:0008006" key="3">
    <source>
        <dbReference type="Google" id="ProtNLM"/>
    </source>
</evidence>
<organism evidence="1 2">
    <name type="scientific">Sphingomonas lycopersici</name>
    <dbReference type="NCBI Taxonomy" id="2951807"/>
    <lineage>
        <taxon>Bacteria</taxon>
        <taxon>Pseudomonadati</taxon>
        <taxon>Pseudomonadota</taxon>
        <taxon>Alphaproteobacteria</taxon>
        <taxon>Sphingomonadales</taxon>
        <taxon>Sphingomonadaceae</taxon>
        <taxon>Sphingomonas</taxon>
    </lineage>
</organism>
<reference evidence="1" key="1">
    <citation type="submission" date="2022-06" db="EMBL/GenBank/DDBJ databases">
        <title>Sphingomonas sp. nov. isolated from rhizosphere soil of tomato.</title>
        <authorList>
            <person name="Dong H."/>
            <person name="Gao R."/>
        </authorList>
    </citation>
    <scope>NUCLEOTIDE SEQUENCE</scope>
    <source>
        <strain evidence="1">MMSM24</strain>
    </source>
</reference>
<protein>
    <recommendedName>
        <fullName evidence="3">Autotransporter outer membrane beta-barrel domain-containing protein</fullName>
    </recommendedName>
</protein>
<dbReference type="InterPro" id="IPR036709">
    <property type="entry name" value="Autotransporte_beta_dom_sf"/>
</dbReference>
<comment type="caution">
    <text evidence="1">The sequence shown here is derived from an EMBL/GenBank/DDBJ whole genome shotgun (WGS) entry which is preliminary data.</text>
</comment>
<keyword evidence="2" id="KW-1185">Reference proteome</keyword>
<accession>A0AA41ZBR0</accession>
<evidence type="ECO:0000313" key="1">
    <source>
        <dbReference type="EMBL" id="MCW6533696.1"/>
    </source>
</evidence>
<dbReference type="SUPFAM" id="SSF103515">
    <property type="entry name" value="Autotransporter"/>
    <property type="match status" value="1"/>
</dbReference>
<name>A0AA41ZBR0_9SPHN</name>
<sequence>MADRLPLSRMAFAKGQPFEIAGVPIAEDALSAYLGLNLAVSRRLQLHLSYAGEAARSAQDHAARATLSWLF</sequence>
<dbReference type="AlphaFoldDB" id="A0AA41ZBR0"/>
<dbReference type="EMBL" id="JANFAV010000001">
    <property type="protein sequence ID" value="MCW6533696.1"/>
    <property type="molecule type" value="Genomic_DNA"/>
</dbReference>
<proteinExistence type="predicted"/>
<evidence type="ECO:0000313" key="2">
    <source>
        <dbReference type="Proteomes" id="UP001165565"/>
    </source>
</evidence>
<gene>
    <name evidence="1" type="ORF">NEE01_02740</name>
</gene>